<dbReference type="InterPro" id="IPR015797">
    <property type="entry name" value="NUDIX_hydrolase-like_dom_sf"/>
</dbReference>
<dbReference type="Pfam" id="PF12535">
    <property type="entry name" value="Nudix_N"/>
    <property type="match status" value="1"/>
</dbReference>
<name>A0A0T6BLK8_9BACI</name>
<evidence type="ECO:0000313" key="3">
    <source>
        <dbReference type="EMBL" id="KRT92051.1"/>
    </source>
</evidence>
<dbReference type="GO" id="GO:0016787">
    <property type="term" value="F:hydrolase activity"/>
    <property type="evidence" value="ECO:0007669"/>
    <property type="project" value="UniProtKB-KW"/>
</dbReference>
<dbReference type="InterPro" id="IPR000086">
    <property type="entry name" value="NUDIX_hydrolase_dom"/>
</dbReference>
<dbReference type="EC" id="3.6.-.-" evidence="4"/>
<evidence type="ECO:0000256" key="1">
    <source>
        <dbReference type="ARBA" id="ARBA00005582"/>
    </source>
</evidence>
<proteinExistence type="inferred from homology"/>
<dbReference type="Gene3D" id="3.90.79.10">
    <property type="entry name" value="Nucleoside Triphosphate Pyrophosphohydrolase"/>
    <property type="match status" value="1"/>
</dbReference>
<reference evidence="4 6" key="3">
    <citation type="submission" date="2023-03" db="EMBL/GenBank/DDBJ databases">
        <title>Agriculturally important microbes genome sequencing.</title>
        <authorList>
            <person name="Dunlap C."/>
        </authorList>
    </citation>
    <scope>NUCLEOTIDE SEQUENCE [LARGE SCALE GENOMIC DNA]</scope>
    <source>
        <strain evidence="4 6">CBP-3203</strain>
    </source>
</reference>
<dbReference type="Gene3D" id="6.10.250.1120">
    <property type="match status" value="1"/>
</dbReference>
<protein>
    <submittedName>
        <fullName evidence="3">ADP-ribose pyrophosphatase</fullName>
    </submittedName>
    <submittedName>
        <fullName evidence="4">NUDIX hydrolase</fullName>
        <ecNumber evidence="4">3.6.-.-</ecNumber>
    </submittedName>
</protein>
<dbReference type="STRING" id="1664069.BGLY_0889"/>
<dbReference type="EMBL" id="LECW02000035">
    <property type="protein sequence ID" value="KRT92051.1"/>
    <property type="molecule type" value="Genomic_DNA"/>
</dbReference>
<dbReference type="Proteomes" id="UP000036168">
    <property type="component" value="Unassembled WGS sequence"/>
</dbReference>
<dbReference type="InterPro" id="IPR059176">
    <property type="entry name" value="UDP-X_N"/>
</dbReference>
<dbReference type="CDD" id="cd04672">
    <property type="entry name" value="NUDIX_CDP-Chase_like"/>
    <property type="match status" value="1"/>
</dbReference>
<evidence type="ECO:0000313" key="6">
    <source>
        <dbReference type="Proteomes" id="UP001341297"/>
    </source>
</evidence>
<dbReference type="PANTHER" id="PTHR43736:SF1">
    <property type="entry name" value="DIHYDRONEOPTERIN TRIPHOSPHATE DIPHOSPHATASE"/>
    <property type="match status" value="1"/>
</dbReference>
<dbReference type="Pfam" id="PF00293">
    <property type="entry name" value="NUDIX"/>
    <property type="match status" value="1"/>
</dbReference>
<sequence>MEKNTKWLDWAKEIQALSQAGLAYTKDDFDKERFLRLREISCEIIAGYTEADFSKVKKLFAGESGYQTPKVDVRAVIFKADLLLLVQEKADGKWALPGGWADIGLTPKEIAVKEVFEETGFKAEAGKLLAVMDKKRHNHPPSAYHVYKMFIACDIVGGKAAAGTETKNLGFFSLEDLPDLSEARNTYAQIKFLFQEKNGSDQVYCD</sequence>
<comment type="similarity">
    <text evidence="1">Belongs to the Nudix hydrolase family.</text>
</comment>
<evidence type="ECO:0000313" key="4">
    <source>
        <dbReference type="EMBL" id="MEC0486501.1"/>
    </source>
</evidence>
<keyword evidence="6" id="KW-1185">Reference proteome</keyword>
<gene>
    <name evidence="3" type="ORF">AB447_222950</name>
    <name evidence="4" type="ORF">P8828_17070</name>
</gene>
<accession>A0A0T6BLK8</accession>
<dbReference type="SUPFAM" id="SSF55811">
    <property type="entry name" value="Nudix"/>
    <property type="match status" value="1"/>
</dbReference>
<dbReference type="PROSITE" id="PS51462">
    <property type="entry name" value="NUDIX"/>
    <property type="match status" value="1"/>
</dbReference>
<evidence type="ECO:0000313" key="5">
    <source>
        <dbReference type="Proteomes" id="UP000036168"/>
    </source>
</evidence>
<evidence type="ECO:0000259" key="2">
    <source>
        <dbReference type="PROSITE" id="PS51462"/>
    </source>
</evidence>
<dbReference type="PANTHER" id="PTHR43736">
    <property type="entry name" value="ADP-RIBOSE PYROPHOSPHATASE"/>
    <property type="match status" value="1"/>
</dbReference>
<dbReference type="RefSeq" id="WP_048356300.1">
    <property type="nucleotide sequence ID" value="NZ_CP023481.1"/>
</dbReference>
<reference evidence="3 5" key="1">
    <citation type="journal article" date="2015" name="Int. J. Syst. Evol. Microbiol.">
        <title>Bacillus glycinifermentans sp. nov., isolated from fermented soybean paste.</title>
        <authorList>
            <person name="Kim S.J."/>
            <person name="Dunlap C.A."/>
            <person name="Kwon S.W."/>
            <person name="Rooney A.P."/>
        </authorList>
    </citation>
    <scope>NUCLEOTIDE SEQUENCE [LARGE SCALE GENOMIC DNA]</scope>
    <source>
        <strain evidence="3 5">GO-13</strain>
    </source>
</reference>
<feature type="domain" description="Nudix hydrolase" evidence="2">
    <location>
        <begin position="68"/>
        <end position="194"/>
    </location>
</feature>
<dbReference type="EMBL" id="JARRTL010000018">
    <property type="protein sequence ID" value="MEC0486501.1"/>
    <property type="molecule type" value="Genomic_DNA"/>
</dbReference>
<dbReference type="AlphaFoldDB" id="A0A0T6BLK8"/>
<keyword evidence="4" id="KW-0378">Hydrolase</keyword>
<dbReference type="Proteomes" id="UP001341297">
    <property type="component" value="Unassembled WGS sequence"/>
</dbReference>
<comment type="caution">
    <text evidence="3">The sequence shown here is derived from an EMBL/GenBank/DDBJ whole genome shotgun (WGS) entry which is preliminary data.</text>
</comment>
<dbReference type="OrthoDB" id="9804442at2"/>
<reference evidence="3" key="2">
    <citation type="submission" date="2015-10" db="EMBL/GenBank/DDBJ databases">
        <authorList>
            <person name="Gilbert D.G."/>
        </authorList>
    </citation>
    <scope>NUCLEOTIDE SEQUENCE</scope>
    <source>
        <strain evidence="3">GO-13</strain>
    </source>
</reference>
<organism evidence="3 5">
    <name type="scientific">Bacillus glycinifermentans</name>
    <dbReference type="NCBI Taxonomy" id="1664069"/>
    <lineage>
        <taxon>Bacteria</taxon>
        <taxon>Bacillati</taxon>
        <taxon>Bacillota</taxon>
        <taxon>Bacilli</taxon>
        <taxon>Bacillales</taxon>
        <taxon>Bacillaceae</taxon>
        <taxon>Bacillus</taxon>
    </lineage>
</organism>